<dbReference type="Pfam" id="PF09479">
    <property type="entry name" value="Flg_new"/>
    <property type="match status" value="11"/>
</dbReference>
<dbReference type="EMBL" id="SNRY01001341">
    <property type="protein sequence ID" value="KAA6331672.1"/>
    <property type="molecule type" value="Genomic_DNA"/>
</dbReference>
<organism evidence="2">
    <name type="scientific">termite gut metagenome</name>
    <dbReference type="NCBI Taxonomy" id="433724"/>
    <lineage>
        <taxon>unclassified sequences</taxon>
        <taxon>metagenomes</taxon>
        <taxon>organismal metagenomes</taxon>
    </lineage>
</organism>
<dbReference type="InterPro" id="IPR042229">
    <property type="entry name" value="Listeria/Bacterioides_rpt_sf"/>
</dbReference>
<evidence type="ECO:0008006" key="3">
    <source>
        <dbReference type="Google" id="ProtNLM"/>
    </source>
</evidence>
<accession>A0A5J4RDB2</accession>
<gene>
    <name evidence="2" type="ORF">EZS27_019746</name>
</gene>
<name>A0A5J4RDB2_9ZZZZ</name>
<reference evidence="2" key="1">
    <citation type="submission" date="2019-03" db="EMBL/GenBank/DDBJ databases">
        <title>Single cell metagenomics reveals metabolic interactions within the superorganism composed of flagellate Streblomastix strix and complex community of Bacteroidetes bacteria on its surface.</title>
        <authorList>
            <person name="Treitli S.C."/>
            <person name="Kolisko M."/>
            <person name="Husnik F."/>
            <person name="Keeling P."/>
            <person name="Hampl V."/>
        </authorList>
    </citation>
    <scope>NUCLEOTIDE SEQUENCE</scope>
    <source>
        <strain evidence="2">STM</strain>
    </source>
</reference>
<comment type="subcellular location">
    <subcellularLocation>
        <location evidence="1">Cell envelope</location>
    </subcellularLocation>
</comment>
<dbReference type="Gene3D" id="2.60.40.4270">
    <property type="entry name" value="Listeria-Bacteroides repeat domain"/>
    <property type="match status" value="2"/>
</dbReference>
<dbReference type="InterPro" id="IPR013378">
    <property type="entry name" value="InlB-like_B-rpt"/>
</dbReference>
<comment type="caution">
    <text evidence="2">The sequence shown here is derived from an EMBL/GenBank/DDBJ whole genome shotgun (WGS) entry which is preliminary data.</text>
</comment>
<protein>
    <recommendedName>
        <fullName evidence="3">Internalin-A</fullName>
    </recommendedName>
</protein>
<dbReference type="Gene3D" id="2.160.20.110">
    <property type="match status" value="1"/>
</dbReference>
<proteinExistence type="predicted"/>
<evidence type="ECO:0000256" key="1">
    <source>
        <dbReference type="ARBA" id="ARBA00004196"/>
    </source>
</evidence>
<sequence>MSQFTGPIGVEIQLPDTKNNLIEIEGWYTDSDFINRVTTYQIKSIDTFLFCKWQERRFSIAYSMNGGTNNELNLDYYIVHTTTTLETPFKTGYKFNGWSNTGIISSESESDVTFIAYWSVINYSISYDLNDGKNNSNNVESYNIESSDIKIYLPSKLNYSFEGWLPSDIITGGSYGNLTLIASWKPTEFDILYNLSGGDCSDNPDTYNIESKDITLLTPEKTGFTFSYWSGDGFIKSGSTGIQNFTSFWDEDFYDIIYHLNGGTNSDGNPNRHSVTLISPITPPEKDEYVFTGWYIDAELKNKFESLTSNMLYDLDLFAAWDVNVYAIKYNLDGGVNNDNNPLYYSIETGDITFLDPKRSGYEFKGWFDGDGLRIYGKYGLDLKTFELKSSWLIIVYVVEYFFNGGDFVENISSYTVNDPVTLLNPSSLDGYSFKGWYLTEDQILSDLVVNVDPKTFSDLYLTAVFSEITYDIDYYYNLGDYVSNPTSYKISTPTFDLAPTSRKGYTFKGWSEKNDANNSLILIINVGTFGKLELIANFELDTYSIVYDYNGGTEVDQIRQYDVYSKDFSINATFKEGYTFDSWRNDSEIILIITKGSVGDLKLFAHFNPITYHVTFDKNQPINSSNFVSGITSNCSVSYDGNSNLSLNEYSLLGWKWVGWNSNKEALSGIYQEHLTENLSSIKDSVVTLYAIWNPISYKIVYFGGDSALGYTLPSFHNYDEFVVFSSNGFNKTGYSFDGWLLRSTLKLLDFDGSINITNIETTVNIEAHWKENTYFLSFDGNDSSSGFMGVFSLKYDVRKTIPENSFSKTGYLFSGWSLTKIGVPEFSLPDNEESSYVYNLSGDDNEIIKLYAVWKEIKYNIIFDYNFKNNTNSSFTILQLSLNYELVYTLPIEGFSCEGYKFAGWSLEKNKFPTFCLMDDYSVNKTISRMSSINNTDIVLYANWKLETYTVEYYFGLGSYLELKKSYNFEDEEYKLPIVLVPNGYSFVGWTNNGFIPVRSFGNLKFETIIIPLTYKLYLDYGSEISSKYIEVPYNTEFSIPVLSRDGYTFDGWYFKDKEEDLLSKTDELIVWEFLSNFTVFSKWSPILYEVTFDSSGGYFPQPTVKVLFYEILETLDVIPIKKGYTFDGFYGSSNNLTNQFYNKKMVGTSTWFYPSDGVIYAFWVPNIYNISYGDETSEIKLLEVTFDQKFPDLTPVYRKGYTYEKLKVNVNNFDYLFQSINNNINFIYEFDESIHLYPIWIANTHQISVKIPTNITSLGVSTDSRISLAHGVGFIPFANSYVFLSKEYYSFVSPITQVVTIRVDMFGYACLSVYNEKFVEILALGYEDEEYNVSGSFTAIKGKVYYYSTISFYGNLEEGKVILTGSDSSDLYIYETKNFQYDSYLEDLIIPVKNGYKFLGYYAVVLDEEIQIVGSDGKAVGPIQIDDETSIIAKFVELYILETNLIDNNTYQIWTVNQLEEINNLDEGASKGKNFKLMSHLYLNELSDAISLNRRSVISRFYGNFQGNLHYLLDLILTNYSSEYEDSIYFGFIGHNFGSIEKLKFVRISVGMGLHITSVSAGQVYVGGLAGKNEGDVDGVSVFEVYILSQFSNSYAGGLLGYSSGNVTGCRASGVLYGSGSLGGLVGYLTGTLNSSSSSCTFFFKTLSTPGFLGGMVGSAIGATIIGGSDSSRFTIYGNPDFSTYGGFLVGYLENGIIEGSFTYSEDTIYSSLYGPYFLLNLFTNSGGLFGRLIGNPSVDVPSHIYRIVFAAPVE</sequence>
<evidence type="ECO:0000313" key="2">
    <source>
        <dbReference type="EMBL" id="KAA6331672.1"/>
    </source>
</evidence>
<dbReference type="GO" id="GO:0030313">
    <property type="term" value="C:cell envelope"/>
    <property type="evidence" value="ECO:0007669"/>
    <property type="project" value="UniProtKB-SubCell"/>
</dbReference>